<evidence type="ECO:0000256" key="1">
    <source>
        <dbReference type="SAM" id="MobiDB-lite"/>
    </source>
</evidence>
<evidence type="ECO:0000313" key="3">
    <source>
        <dbReference type="Proteomes" id="UP000054166"/>
    </source>
</evidence>
<dbReference type="InParanoid" id="A0A0C3BP33"/>
<organism evidence="2 3">
    <name type="scientific">Piloderma croceum (strain F 1598)</name>
    <dbReference type="NCBI Taxonomy" id="765440"/>
    <lineage>
        <taxon>Eukaryota</taxon>
        <taxon>Fungi</taxon>
        <taxon>Dikarya</taxon>
        <taxon>Basidiomycota</taxon>
        <taxon>Agaricomycotina</taxon>
        <taxon>Agaricomycetes</taxon>
        <taxon>Agaricomycetidae</taxon>
        <taxon>Atheliales</taxon>
        <taxon>Atheliaceae</taxon>
        <taxon>Piloderma</taxon>
    </lineage>
</organism>
<protein>
    <submittedName>
        <fullName evidence="2">Uncharacterized protein</fullName>
    </submittedName>
</protein>
<reference evidence="2 3" key="1">
    <citation type="submission" date="2014-04" db="EMBL/GenBank/DDBJ databases">
        <authorList>
            <consortium name="DOE Joint Genome Institute"/>
            <person name="Kuo A."/>
            <person name="Tarkka M."/>
            <person name="Buscot F."/>
            <person name="Kohler A."/>
            <person name="Nagy L.G."/>
            <person name="Floudas D."/>
            <person name="Copeland A."/>
            <person name="Barry K.W."/>
            <person name="Cichocki N."/>
            <person name="Veneault-Fourrey C."/>
            <person name="LaButti K."/>
            <person name="Lindquist E.A."/>
            <person name="Lipzen A."/>
            <person name="Lundell T."/>
            <person name="Morin E."/>
            <person name="Murat C."/>
            <person name="Sun H."/>
            <person name="Tunlid A."/>
            <person name="Henrissat B."/>
            <person name="Grigoriev I.V."/>
            <person name="Hibbett D.S."/>
            <person name="Martin F."/>
            <person name="Nordberg H.P."/>
            <person name="Cantor M.N."/>
            <person name="Hua S.X."/>
        </authorList>
    </citation>
    <scope>NUCLEOTIDE SEQUENCE [LARGE SCALE GENOMIC DNA]</scope>
    <source>
        <strain evidence="2 3">F 1598</strain>
    </source>
</reference>
<dbReference type="OrthoDB" id="263283at2759"/>
<dbReference type="HOGENOM" id="CLU_1094639_0_0_1"/>
<dbReference type="STRING" id="765440.A0A0C3BP33"/>
<gene>
    <name evidence="2" type="ORF">PILCRDRAFT_3268</name>
</gene>
<dbReference type="EMBL" id="KN832977">
    <property type="protein sequence ID" value="KIM88233.1"/>
    <property type="molecule type" value="Genomic_DNA"/>
</dbReference>
<keyword evidence="3" id="KW-1185">Reference proteome</keyword>
<accession>A0A0C3BP33</accession>
<proteinExistence type="predicted"/>
<sequence length="254" mass="28005">MSSIVIGKPYSGHFLSLDRIAMSDSPVLVVSEPIRHDGALTKAGLGVPLSTRYSFTSHESRYAYAGLNARPVLRQAGSNKKPPQNNGWPHYRPGDNKDNQVACTLNLLDCFGDAFMAEESDAVSVQEIFKRVSFAKPLCGELHYFEPAGQLSVRVALSMSKNWRDAEYDTSGGQTRAVALLRRYSYVLADLVAIHKSDVAQRLDGILTKIKDPGNPAFVVFNDDMFDRVTPKDADGLCGGWMEALVPEKMCWES</sequence>
<reference evidence="3" key="2">
    <citation type="submission" date="2015-01" db="EMBL/GenBank/DDBJ databases">
        <title>Evolutionary Origins and Diversification of the Mycorrhizal Mutualists.</title>
        <authorList>
            <consortium name="DOE Joint Genome Institute"/>
            <consortium name="Mycorrhizal Genomics Consortium"/>
            <person name="Kohler A."/>
            <person name="Kuo A."/>
            <person name="Nagy L.G."/>
            <person name="Floudas D."/>
            <person name="Copeland A."/>
            <person name="Barry K.W."/>
            <person name="Cichocki N."/>
            <person name="Veneault-Fourrey C."/>
            <person name="LaButti K."/>
            <person name="Lindquist E.A."/>
            <person name="Lipzen A."/>
            <person name="Lundell T."/>
            <person name="Morin E."/>
            <person name="Murat C."/>
            <person name="Riley R."/>
            <person name="Ohm R."/>
            <person name="Sun H."/>
            <person name="Tunlid A."/>
            <person name="Henrissat B."/>
            <person name="Grigoriev I.V."/>
            <person name="Hibbett D.S."/>
            <person name="Martin F."/>
        </authorList>
    </citation>
    <scope>NUCLEOTIDE SEQUENCE [LARGE SCALE GENOMIC DNA]</scope>
    <source>
        <strain evidence="3">F 1598</strain>
    </source>
</reference>
<dbReference type="AlphaFoldDB" id="A0A0C3BP33"/>
<feature type="compositionally biased region" description="Polar residues" evidence="1">
    <location>
        <begin position="76"/>
        <end position="87"/>
    </location>
</feature>
<feature type="region of interest" description="Disordered" evidence="1">
    <location>
        <begin position="75"/>
        <end position="95"/>
    </location>
</feature>
<name>A0A0C3BP33_PILCF</name>
<evidence type="ECO:0000313" key="2">
    <source>
        <dbReference type="EMBL" id="KIM88233.1"/>
    </source>
</evidence>
<dbReference type="Proteomes" id="UP000054166">
    <property type="component" value="Unassembled WGS sequence"/>
</dbReference>